<gene>
    <name evidence="3" type="ORF">FYJ85_19740</name>
</gene>
<organism evidence="3 4">
    <name type="scientific">Victivallis lenta</name>
    <dbReference type="NCBI Taxonomy" id="2606640"/>
    <lineage>
        <taxon>Bacteria</taxon>
        <taxon>Pseudomonadati</taxon>
        <taxon>Lentisphaerota</taxon>
        <taxon>Lentisphaeria</taxon>
        <taxon>Victivallales</taxon>
        <taxon>Victivallaceae</taxon>
        <taxon>Victivallis</taxon>
    </lineage>
</organism>
<evidence type="ECO:0000259" key="1">
    <source>
        <dbReference type="Pfam" id="PF05598"/>
    </source>
</evidence>
<dbReference type="Pfam" id="PF05598">
    <property type="entry name" value="DUF772"/>
    <property type="match status" value="1"/>
</dbReference>
<evidence type="ECO:0000313" key="4">
    <source>
        <dbReference type="Proteomes" id="UP000435649"/>
    </source>
</evidence>
<name>A0A844G8T5_9BACT</name>
<dbReference type="AlphaFoldDB" id="A0A844G8T5"/>
<dbReference type="InterPro" id="IPR008490">
    <property type="entry name" value="Transposase_InsH_N"/>
</dbReference>
<feature type="domain" description="Transposase InsH N-terminal" evidence="1">
    <location>
        <begin position="43"/>
        <end position="111"/>
    </location>
</feature>
<proteinExistence type="predicted"/>
<protein>
    <submittedName>
        <fullName evidence="3">Transposase</fullName>
    </submittedName>
</protein>
<keyword evidence="4" id="KW-1185">Reference proteome</keyword>
<dbReference type="Pfam" id="PF13751">
    <property type="entry name" value="DDE_Tnp_1_6"/>
    <property type="match status" value="1"/>
</dbReference>
<evidence type="ECO:0000313" key="3">
    <source>
        <dbReference type="EMBL" id="MST99262.1"/>
    </source>
</evidence>
<dbReference type="EMBL" id="VUNS01000032">
    <property type="protein sequence ID" value="MST99262.1"/>
    <property type="molecule type" value="Genomic_DNA"/>
</dbReference>
<feature type="domain" description="Transposase DDE" evidence="2">
    <location>
        <begin position="375"/>
        <end position="501"/>
    </location>
</feature>
<sequence>MTMAYFTNFQDYLFLCSDLSSEEKQKLDNYLWILEYSGVSRIIAETVTKSIEKGGRPSHNPFRLFSAMLFAFSKHSGSLRRIEDSIRFDTRFMYLMEQKVPSYSTISRFYNNIVVARQREIFSCIMKEIVRKYNIDISEVFIDGTKLEANANKYKFVWKPRKKHDKLNEGLRSIISAYFHLPPGKKEFISKEVAQFLSMLKQKITDRNISVVSGSGHRQTQIVKDYHSLEKMLLKTLQYEEIEAICGTERNSYYKTDKDATAMCLKTDYYSGLGSNMHAAYSLQIVVSKGLILDYLVSQDRSDSKTFIPLLNNYHADYGSFPEKLCADSGYGSLDNYRYMAAEGIENYVKPQIWQKMVRGEYIDLYSFDEEQNLICLNGRKAVKLDSYGTHSRGKGTKFYHIENCNECKFKPYCMRCVADKERQDRVFEVCYELYEFKKQAVQNLLSPKGIEMRINRSSQVEGTFGVIKQDMDYERVSRKGLDNVSAECMLVCLGYNIRKLFSFFEGKGKTDYWIAPADLEPEVPKKANLKRLMKKQLMGQNEMLRESYKYGKRAAAKP</sequence>
<evidence type="ECO:0000259" key="2">
    <source>
        <dbReference type="Pfam" id="PF13751"/>
    </source>
</evidence>
<dbReference type="PANTHER" id="PTHR33408:SF2">
    <property type="entry name" value="TRANSPOSASE DDE DOMAIN-CONTAINING PROTEIN"/>
    <property type="match status" value="1"/>
</dbReference>
<comment type="caution">
    <text evidence="3">The sequence shown here is derived from an EMBL/GenBank/DDBJ whole genome shotgun (WGS) entry which is preliminary data.</text>
</comment>
<dbReference type="Proteomes" id="UP000435649">
    <property type="component" value="Unassembled WGS sequence"/>
</dbReference>
<dbReference type="InterPro" id="IPR025668">
    <property type="entry name" value="Tnp_DDE_dom"/>
</dbReference>
<dbReference type="PANTHER" id="PTHR33408">
    <property type="entry name" value="TRANSPOSASE"/>
    <property type="match status" value="1"/>
</dbReference>
<accession>A0A844G8T5</accession>
<reference evidence="3 4" key="1">
    <citation type="submission" date="2019-08" db="EMBL/GenBank/DDBJ databases">
        <title>In-depth cultivation of the pig gut microbiome towards novel bacterial diversity and tailored functional studies.</title>
        <authorList>
            <person name="Wylensek D."/>
            <person name="Hitch T.C.A."/>
            <person name="Clavel T."/>
        </authorList>
    </citation>
    <scope>NUCLEOTIDE SEQUENCE [LARGE SCALE GENOMIC DNA]</scope>
    <source>
        <strain evidence="3 4">BBE-744-WT-12</strain>
    </source>
</reference>